<accession>A0ACA9SDH6</accession>
<evidence type="ECO:0000313" key="1">
    <source>
        <dbReference type="EMBL" id="CAG8834653.1"/>
    </source>
</evidence>
<name>A0ACA9SDH6_9GLOM</name>
<gene>
    <name evidence="1" type="ORF">RPERSI_LOCUS29264</name>
</gene>
<feature type="non-terminal residue" evidence="1">
    <location>
        <position position="1"/>
    </location>
</feature>
<evidence type="ECO:0000313" key="2">
    <source>
        <dbReference type="Proteomes" id="UP000789920"/>
    </source>
</evidence>
<comment type="caution">
    <text evidence="1">The sequence shown here is derived from an EMBL/GenBank/DDBJ whole genome shotgun (WGS) entry which is preliminary data.</text>
</comment>
<sequence>DRKPRPFDNTAKNNKQICERPRDNVVYCVEFRSKNYERLNYNNKDKMERKTDSNMMKKKLIKINRQLAKALINTSLSINLISMKYVKKRRHTWKYLKKESTIGLVGVEVIGYISSINVVVCSISINQPFYIIQKLASDIVLGMPW</sequence>
<feature type="non-terminal residue" evidence="1">
    <location>
        <position position="145"/>
    </location>
</feature>
<proteinExistence type="predicted"/>
<reference evidence="1" key="1">
    <citation type="submission" date="2021-06" db="EMBL/GenBank/DDBJ databases">
        <authorList>
            <person name="Kallberg Y."/>
            <person name="Tangrot J."/>
            <person name="Rosling A."/>
        </authorList>
    </citation>
    <scope>NUCLEOTIDE SEQUENCE</scope>
    <source>
        <strain evidence="1">MA461A</strain>
    </source>
</reference>
<dbReference type="Proteomes" id="UP000789920">
    <property type="component" value="Unassembled WGS sequence"/>
</dbReference>
<keyword evidence="2" id="KW-1185">Reference proteome</keyword>
<protein>
    <submittedName>
        <fullName evidence="1">1636_t:CDS:1</fullName>
    </submittedName>
</protein>
<dbReference type="EMBL" id="CAJVQC010109741">
    <property type="protein sequence ID" value="CAG8834653.1"/>
    <property type="molecule type" value="Genomic_DNA"/>
</dbReference>
<organism evidence="1 2">
    <name type="scientific">Racocetra persica</name>
    <dbReference type="NCBI Taxonomy" id="160502"/>
    <lineage>
        <taxon>Eukaryota</taxon>
        <taxon>Fungi</taxon>
        <taxon>Fungi incertae sedis</taxon>
        <taxon>Mucoromycota</taxon>
        <taxon>Glomeromycotina</taxon>
        <taxon>Glomeromycetes</taxon>
        <taxon>Diversisporales</taxon>
        <taxon>Gigasporaceae</taxon>
        <taxon>Racocetra</taxon>
    </lineage>
</organism>